<reference evidence="3 4" key="1">
    <citation type="submission" date="2024-08" db="EMBL/GenBank/DDBJ databases">
        <title>Genome sequence of Streptomyces aureus CACIA-1.46HGO.</title>
        <authorList>
            <person name="Evangelista-Martinez Z."/>
        </authorList>
    </citation>
    <scope>NUCLEOTIDE SEQUENCE [LARGE SCALE GENOMIC DNA]</scope>
    <source>
        <strain evidence="3 4">CACIA-1.46HGO</strain>
    </source>
</reference>
<gene>
    <name evidence="3" type="ORF">ACEG43_00250</name>
</gene>
<evidence type="ECO:0000256" key="2">
    <source>
        <dbReference type="SAM" id="Phobius"/>
    </source>
</evidence>
<keyword evidence="2" id="KW-0812">Transmembrane</keyword>
<feature type="transmembrane region" description="Helical" evidence="2">
    <location>
        <begin position="87"/>
        <end position="119"/>
    </location>
</feature>
<keyword evidence="2" id="KW-1133">Transmembrane helix</keyword>
<evidence type="ECO:0000313" key="4">
    <source>
        <dbReference type="Proteomes" id="UP001571476"/>
    </source>
</evidence>
<keyword evidence="4" id="KW-1185">Reference proteome</keyword>
<feature type="region of interest" description="Disordered" evidence="1">
    <location>
        <begin position="1"/>
        <end position="23"/>
    </location>
</feature>
<evidence type="ECO:0008006" key="5">
    <source>
        <dbReference type="Google" id="ProtNLM"/>
    </source>
</evidence>
<dbReference type="EMBL" id="JBGOSP010000001">
    <property type="protein sequence ID" value="MFA3834624.1"/>
    <property type="molecule type" value="Genomic_DNA"/>
</dbReference>
<sequence length="122" mass="12292">MSSGSQGTQARTGSGHGLGGRNRPAKVSISFPGFGVASLANFSTGIAWLNPGIFVGMAVLSALIAVPAGHVGRFRGRRLDGEGRGTALLGIVVGWLLLFVCALAVLAYIGLIAGLAVLADAF</sequence>
<name>A0ABV4S880_9ACTN</name>
<evidence type="ECO:0000256" key="1">
    <source>
        <dbReference type="SAM" id="MobiDB-lite"/>
    </source>
</evidence>
<dbReference type="RefSeq" id="WP_372560765.1">
    <property type="nucleotide sequence ID" value="NZ_JBGOSP010000001.1"/>
</dbReference>
<feature type="compositionally biased region" description="Polar residues" evidence="1">
    <location>
        <begin position="1"/>
        <end position="12"/>
    </location>
</feature>
<proteinExistence type="predicted"/>
<evidence type="ECO:0000313" key="3">
    <source>
        <dbReference type="EMBL" id="MFA3834624.1"/>
    </source>
</evidence>
<comment type="caution">
    <text evidence="3">The sequence shown here is derived from an EMBL/GenBank/DDBJ whole genome shotgun (WGS) entry which is preliminary data.</text>
</comment>
<accession>A0ABV4S880</accession>
<keyword evidence="2" id="KW-0472">Membrane</keyword>
<dbReference type="Proteomes" id="UP001571476">
    <property type="component" value="Unassembled WGS sequence"/>
</dbReference>
<protein>
    <recommendedName>
        <fullName evidence="5">DUF4190 domain-containing protein</fullName>
    </recommendedName>
</protein>
<organism evidence="3 4">
    <name type="scientific">Streptomyces aureus</name>
    <dbReference type="NCBI Taxonomy" id="193461"/>
    <lineage>
        <taxon>Bacteria</taxon>
        <taxon>Bacillati</taxon>
        <taxon>Actinomycetota</taxon>
        <taxon>Actinomycetes</taxon>
        <taxon>Kitasatosporales</taxon>
        <taxon>Streptomycetaceae</taxon>
        <taxon>Streptomyces</taxon>
    </lineage>
</organism>
<feature type="transmembrane region" description="Helical" evidence="2">
    <location>
        <begin position="46"/>
        <end position="66"/>
    </location>
</feature>